<evidence type="ECO:0000256" key="3">
    <source>
        <dbReference type="ARBA" id="ARBA00023002"/>
    </source>
</evidence>
<keyword evidence="2" id="KW-0521">NADP</keyword>
<gene>
    <name evidence="5" type="ORF">TT172_LOCUS3614</name>
</gene>
<dbReference type="Pfam" id="PF00106">
    <property type="entry name" value="adh_short"/>
    <property type="match status" value="1"/>
</dbReference>
<dbReference type="Gene3D" id="3.40.50.720">
    <property type="entry name" value="NAD(P)-binding Rossmann-like Domain"/>
    <property type="match status" value="1"/>
</dbReference>
<dbReference type="SUPFAM" id="SSF51735">
    <property type="entry name" value="NAD(P)-binding Rossmann-fold domains"/>
    <property type="match status" value="1"/>
</dbReference>
<protein>
    <submittedName>
        <fullName evidence="5">B9fab3a7-2008-4556-9042-e1890d26e2e0</fullName>
    </submittedName>
</protein>
<evidence type="ECO:0000256" key="4">
    <source>
        <dbReference type="RuleBase" id="RU000363"/>
    </source>
</evidence>
<dbReference type="Pfam" id="PF13561">
    <property type="entry name" value="adh_short_C2"/>
    <property type="match status" value="1"/>
</dbReference>
<name>A0A3S4D350_9PEZI</name>
<evidence type="ECO:0000256" key="2">
    <source>
        <dbReference type="ARBA" id="ARBA00022857"/>
    </source>
</evidence>
<evidence type="ECO:0000256" key="1">
    <source>
        <dbReference type="ARBA" id="ARBA00006484"/>
    </source>
</evidence>
<dbReference type="InterPro" id="IPR002347">
    <property type="entry name" value="SDR_fam"/>
</dbReference>
<proteinExistence type="inferred from homology"/>
<dbReference type="PROSITE" id="PS00061">
    <property type="entry name" value="ADH_SHORT"/>
    <property type="match status" value="1"/>
</dbReference>
<dbReference type="InterPro" id="IPR020904">
    <property type="entry name" value="Sc_DH/Rdtase_CS"/>
</dbReference>
<dbReference type="PRINTS" id="PR00080">
    <property type="entry name" value="SDRFAMILY"/>
</dbReference>
<dbReference type="PANTHER" id="PTHR43008">
    <property type="entry name" value="BENZIL REDUCTASE"/>
    <property type="match status" value="1"/>
</dbReference>
<dbReference type="PRINTS" id="PR00081">
    <property type="entry name" value="GDHRDH"/>
</dbReference>
<dbReference type="Proteomes" id="UP000289323">
    <property type="component" value="Unassembled WGS sequence"/>
</dbReference>
<dbReference type="FunFam" id="3.40.50.720:FF:000090">
    <property type="entry name" value="NADP-dependent mannitol dehydrogenase"/>
    <property type="match status" value="1"/>
</dbReference>
<evidence type="ECO:0000313" key="6">
    <source>
        <dbReference type="Proteomes" id="UP000289323"/>
    </source>
</evidence>
<organism evidence="5 6">
    <name type="scientific">Thermothielavioides terrestris</name>
    <dbReference type="NCBI Taxonomy" id="2587410"/>
    <lineage>
        <taxon>Eukaryota</taxon>
        <taxon>Fungi</taxon>
        <taxon>Dikarya</taxon>
        <taxon>Ascomycota</taxon>
        <taxon>Pezizomycotina</taxon>
        <taxon>Sordariomycetes</taxon>
        <taxon>Sordariomycetidae</taxon>
        <taxon>Sordariales</taxon>
        <taxon>Chaetomiaceae</taxon>
        <taxon>Thermothielavioides</taxon>
    </lineage>
</organism>
<dbReference type="AlphaFoldDB" id="A0A3S4D350"/>
<dbReference type="InterPro" id="IPR036291">
    <property type="entry name" value="NAD(P)-bd_dom_sf"/>
</dbReference>
<dbReference type="EMBL" id="OUUZ01000008">
    <property type="protein sequence ID" value="SPQ21195.1"/>
    <property type="molecule type" value="Genomic_DNA"/>
</dbReference>
<reference evidence="5 6" key="1">
    <citation type="submission" date="2018-04" db="EMBL/GenBank/DDBJ databases">
        <authorList>
            <person name="Huttner S."/>
            <person name="Dainat J."/>
        </authorList>
    </citation>
    <scope>NUCLEOTIDE SEQUENCE [LARGE SCALE GENOMIC DNA]</scope>
</reference>
<dbReference type="GO" id="GO:0050085">
    <property type="term" value="F:mannitol 2-dehydrogenase (NADP+) activity"/>
    <property type="evidence" value="ECO:0007669"/>
    <property type="project" value="UniProtKB-ARBA"/>
</dbReference>
<accession>A0A3S4D350</accession>
<comment type="similarity">
    <text evidence="1 4">Belongs to the short-chain dehydrogenases/reductases (SDR) family.</text>
</comment>
<dbReference type="PANTHER" id="PTHR43008:SF13">
    <property type="entry name" value="L-XYLULOSE REDUCTASE-RELATED"/>
    <property type="match status" value="1"/>
</dbReference>
<dbReference type="GO" id="GO:0050664">
    <property type="term" value="F:oxidoreductase activity, acting on NAD(P)H, oxygen as acceptor"/>
    <property type="evidence" value="ECO:0007669"/>
    <property type="project" value="TreeGrafter"/>
</dbReference>
<dbReference type="GO" id="GO:0019594">
    <property type="term" value="P:mannitol metabolic process"/>
    <property type="evidence" value="ECO:0007669"/>
    <property type="project" value="UniProtKB-ARBA"/>
</dbReference>
<keyword evidence="3" id="KW-0560">Oxidoreductase</keyword>
<evidence type="ECO:0000313" key="5">
    <source>
        <dbReference type="EMBL" id="SPQ21195.1"/>
    </source>
</evidence>
<sequence length="296" mass="31284">MPVTRDGKFTHDATTAPKSDRVLPLFSLKGRTAIVAGASSGIGLAVAQALAEAGANVAIWYNTRKDEAEQAAAAIEKEYGVRCQAYQVNVTSYDTVSSAVDTVVRAFNGRLDVFVANSGVPWTKGAMLDGPVDMYDSVVRTNLDGTYFCARAAGLHFRRQKQEGTAFGDAGGKPLDPPFSSGSFIATASMSGHIANVPQLQASYNASKAAVVHLCKSLAVEWVGFARANSVSPGYIRTSISDFCDETTKTAWKDKIPMGREGETSELKGAYLYLASDASSYTTGADITVDGGYCAP</sequence>